<evidence type="ECO:0000256" key="3">
    <source>
        <dbReference type="RuleBase" id="RU000454"/>
    </source>
</evidence>
<dbReference type="STRING" id="1314674.A0A0D7BVH5"/>
<reference evidence="7 8" key="1">
    <citation type="journal article" date="2015" name="Fungal Genet. Biol.">
        <title>Evolution of novel wood decay mechanisms in Agaricales revealed by the genome sequences of Fistulina hepatica and Cylindrobasidium torrendii.</title>
        <authorList>
            <person name="Floudas D."/>
            <person name="Held B.W."/>
            <person name="Riley R."/>
            <person name="Nagy L.G."/>
            <person name="Koehler G."/>
            <person name="Ransdell A.S."/>
            <person name="Younus H."/>
            <person name="Chow J."/>
            <person name="Chiniquy J."/>
            <person name="Lipzen A."/>
            <person name="Tritt A."/>
            <person name="Sun H."/>
            <person name="Haridas S."/>
            <person name="LaButti K."/>
            <person name="Ohm R.A."/>
            <person name="Kues U."/>
            <person name="Blanchette R.A."/>
            <person name="Grigoriev I.V."/>
            <person name="Minto R.E."/>
            <person name="Hibbett D.S."/>
        </authorList>
    </citation>
    <scope>NUCLEOTIDE SEQUENCE [LARGE SCALE GENOMIC DNA]</scope>
    <source>
        <strain evidence="7 8">FP15055 ss-10</strain>
    </source>
</reference>
<dbReference type="InterPro" id="IPR021109">
    <property type="entry name" value="Peptidase_aspartic_dom_sf"/>
</dbReference>
<evidence type="ECO:0000313" key="8">
    <source>
        <dbReference type="Proteomes" id="UP000054007"/>
    </source>
</evidence>
<sequence length="761" mass="81327">MSNITAGGENHLVQMDTGSSDVWIKGTTSPLPNSKQTSHAANLTFGIGWASGTVSFVPVEFAGVSISQQAYLDVESADNPALSYDATGLVGLGFNSLSKIDGILNDTGSDDGRTLLYNLFSSDPSTNNYITFAFQRSTDDSEDVEGGLTIGEYEEDYKDIANTDKISTWPTTAPKRWNILVEALIVGSSVITPSTVVPDAPGNKAVALLDSGTSYSYVPEEVAQQIYGNVEGASYNKKSGYWTVPCSTEIDMAIQINGRTFPMHPLDMSPSSYQGDSTCIGSFVPDSSLSVTNDDASLFDYIFGVNVLRSMYSLYDFGDFDSNGGMTTPYVKLLALTTPDTASKTFCAVRGCTAKTGITYATSSNTFDGPVKAVSVSSDTVDKITTYIPIILAILALNAVVLLTIVIVAIVVLVRKCKRKPTARVPSGRGGPMSLQLRSSDAGSHTYEPVSMADTLVPPSASFHKNGDRPKSMATIGTAKNYDDDVEEALLSPGKGKSSFDNRPKSSLLPSHSNNPYSNLEKDEPFTPPYNVAVDDTHARPSEDLVSISPTTMVNHSQTDLAKVDGLAEHDSDLPAATLRPRPSRAIPHRPTSAFDEAQRGSVYHDARATVYQDARATVYEDVPESPSTQSFHSPSSPSFQFTEAQDGGVNSMHMPAPPSPSARSFRDSVVRAGPSAPARGPLLSGNTLVDHNEDQDLIPPVPSFRPRMQSTGGMDRPRSQVVLPSQQQHRPGQRGPLPHGQSGLRPPTTLGGGDRPQSMA</sequence>
<evidence type="ECO:0000256" key="4">
    <source>
        <dbReference type="SAM" id="MobiDB-lite"/>
    </source>
</evidence>
<dbReference type="InterPro" id="IPR001969">
    <property type="entry name" value="Aspartic_peptidase_AS"/>
</dbReference>
<dbReference type="Proteomes" id="UP000054007">
    <property type="component" value="Unassembled WGS sequence"/>
</dbReference>
<feature type="transmembrane region" description="Helical" evidence="5">
    <location>
        <begin position="387"/>
        <end position="414"/>
    </location>
</feature>
<keyword evidence="2 3" id="KW-0064">Aspartyl protease</keyword>
<feature type="region of interest" description="Disordered" evidence="4">
    <location>
        <begin position="621"/>
        <end position="761"/>
    </location>
</feature>
<dbReference type="PANTHER" id="PTHR47966:SF57">
    <property type="entry name" value="PEPTIDASE A1 DOMAIN-CONTAINING PROTEIN"/>
    <property type="match status" value="1"/>
</dbReference>
<dbReference type="GO" id="GO:0006508">
    <property type="term" value="P:proteolysis"/>
    <property type="evidence" value="ECO:0007669"/>
    <property type="project" value="UniProtKB-KW"/>
</dbReference>
<dbReference type="PROSITE" id="PS51767">
    <property type="entry name" value="PEPTIDASE_A1"/>
    <property type="match status" value="1"/>
</dbReference>
<feature type="compositionally biased region" description="Polar residues" evidence="4">
    <location>
        <begin position="508"/>
        <end position="518"/>
    </location>
</feature>
<keyword evidence="5" id="KW-0472">Membrane</keyword>
<feature type="domain" description="Peptidase A1" evidence="6">
    <location>
        <begin position="1"/>
        <end position="325"/>
    </location>
</feature>
<keyword evidence="5" id="KW-0812">Transmembrane</keyword>
<dbReference type="PRINTS" id="PR00792">
    <property type="entry name" value="PEPSIN"/>
</dbReference>
<organism evidence="7 8">
    <name type="scientific">Cylindrobasidium torrendii FP15055 ss-10</name>
    <dbReference type="NCBI Taxonomy" id="1314674"/>
    <lineage>
        <taxon>Eukaryota</taxon>
        <taxon>Fungi</taxon>
        <taxon>Dikarya</taxon>
        <taxon>Basidiomycota</taxon>
        <taxon>Agaricomycotina</taxon>
        <taxon>Agaricomycetes</taxon>
        <taxon>Agaricomycetidae</taxon>
        <taxon>Agaricales</taxon>
        <taxon>Marasmiineae</taxon>
        <taxon>Physalacriaceae</taxon>
        <taxon>Cylindrobasidium</taxon>
    </lineage>
</organism>
<accession>A0A0D7BVH5</accession>
<gene>
    <name evidence="7" type="ORF">CYLTODRAFT_365106</name>
</gene>
<dbReference type="Pfam" id="PF00026">
    <property type="entry name" value="Asp"/>
    <property type="match status" value="1"/>
</dbReference>
<dbReference type="SUPFAM" id="SSF50630">
    <property type="entry name" value="Acid proteases"/>
    <property type="match status" value="1"/>
</dbReference>
<dbReference type="InterPro" id="IPR001461">
    <property type="entry name" value="Aspartic_peptidase_A1"/>
</dbReference>
<dbReference type="GO" id="GO:0004190">
    <property type="term" value="F:aspartic-type endopeptidase activity"/>
    <property type="evidence" value="ECO:0007669"/>
    <property type="project" value="UniProtKB-KW"/>
</dbReference>
<comment type="similarity">
    <text evidence="1 3">Belongs to the peptidase A1 family.</text>
</comment>
<keyword evidence="5" id="KW-1133">Transmembrane helix</keyword>
<evidence type="ECO:0000313" key="7">
    <source>
        <dbReference type="EMBL" id="KIY73636.1"/>
    </source>
</evidence>
<dbReference type="PANTHER" id="PTHR47966">
    <property type="entry name" value="BETA-SITE APP-CLEAVING ENZYME, ISOFORM A-RELATED"/>
    <property type="match status" value="1"/>
</dbReference>
<protein>
    <submittedName>
        <fullName evidence="7">Acid protease</fullName>
    </submittedName>
</protein>
<dbReference type="AlphaFoldDB" id="A0A0D7BVH5"/>
<dbReference type="Gene3D" id="2.40.70.10">
    <property type="entry name" value="Acid Proteases"/>
    <property type="match status" value="2"/>
</dbReference>
<evidence type="ECO:0000256" key="2">
    <source>
        <dbReference type="ARBA" id="ARBA00022750"/>
    </source>
</evidence>
<evidence type="ECO:0000256" key="5">
    <source>
        <dbReference type="SAM" id="Phobius"/>
    </source>
</evidence>
<dbReference type="PROSITE" id="PS00141">
    <property type="entry name" value="ASP_PROTEASE"/>
    <property type="match status" value="1"/>
</dbReference>
<evidence type="ECO:0000256" key="1">
    <source>
        <dbReference type="ARBA" id="ARBA00007447"/>
    </source>
</evidence>
<keyword evidence="3" id="KW-0378">Hydrolase</keyword>
<feature type="compositionally biased region" description="Low complexity" evidence="4">
    <location>
        <begin position="626"/>
        <end position="643"/>
    </location>
</feature>
<feature type="region of interest" description="Disordered" evidence="4">
    <location>
        <begin position="490"/>
        <end position="526"/>
    </location>
</feature>
<keyword evidence="8" id="KW-1185">Reference proteome</keyword>
<dbReference type="EMBL" id="KN880434">
    <property type="protein sequence ID" value="KIY73636.1"/>
    <property type="molecule type" value="Genomic_DNA"/>
</dbReference>
<dbReference type="InterPro" id="IPR033121">
    <property type="entry name" value="PEPTIDASE_A1"/>
</dbReference>
<evidence type="ECO:0000259" key="6">
    <source>
        <dbReference type="PROSITE" id="PS51767"/>
    </source>
</evidence>
<dbReference type="InterPro" id="IPR034164">
    <property type="entry name" value="Pepsin-like_dom"/>
</dbReference>
<dbReference type="OrthoDB" id="2747330at2759"/>
<proteinExistence type="inferred from homology"/>
<keyword evidence="3 7" id="KW-0645">Protease</keyword>
<name>A0A0D7BVH5_9AGAR</name>
<dbReference type="CDD" id="cd05471">
    <property type="entry name" value="pepsin_like"/>
    <property type="match status" value="1"/>
</dbReference>